<feature type="region of interest" description="Disordered" evidence="1">
    <location>
        <begin position="43"/>
        <end position="65"/>
    </location>
</feature>
<dbReference type="InterPro" id="IPR010903">
    <property type="entry name" value="DUF1517"/>
</dbReference>
<keyword evidence="2" id="KW-1133">Transmembrane helix</keyword>
<name>A0AAV8CMZ4_9POAL</name>
<evidence type="ECO:0000313" key="4">
    <source>
        <dbReference type="EMBL" id="KAJ4755816.1"/>
    </source>
</evidence>
<feature type="signal peptide" evidence="3">
    <location>
        <begin position="1"/>
        <end position="33"/>
    </location>
</feature>
<sequence length="314" mass="34527">MAVSSSPQPLATKSMALALILVLIASFTYDVAAASGGAMGGGFSSSETSSRSSSSHGDSSHSTRSTTYVYRDSCCGYSRNRTPVPQNEMQGRDEDAAMLNFIITVFVIGMMVLIVLEFYKTDLRSKPSVVKLQVALNGACSLQQDLNNIAKKANTSTQEGYKYVLEESAKALLRYSEFWLSSHLLERAAYDEKRAESIFYDISFEERCKFDAETLINIDNHKDEKSTWVVVSSSTSPNPFIVVNVILATAGPLKLSPIISTATDLRAILKKLGGLAKSEILAAHVLWTPQDENDRLSAERVFQDYPLLRKLILL</sequence>
<evidence type="ECO:0000256" key="2">
    <source>
        <dbReference type="SAM" id="Phobius"/>
    </source>
</evidence>
<proteinExistence type="predicted"/>
<evidence type="ECO:0000256" key="1">
    <source>
        <dbReference type="SAM" id="MobiDB-lite"/>
    </source>
</evidence>
<gene>
    <name evidence="4" type="ORF">LUZ62_090221</name>
</gene>
<keyword evidence="5" id="KW-1185">Reference proteome</keyword>
<dbReference type="PANTHER" id="PTHR33975">
    <property type="entry name" value="MYELIN-ASSOCIATED OLIGODENDROCYTE BASIC PROTEIN"/>
    <property type="match status" value="1"/>
</dbReference>
<dbReference type="EMBL" id="JAMFTS010000005">
    <property type="protein sequence ID" value="KAJ4755816.1"/>
    <property type="molecule type" value="Genomic_DNA"/>
</dbReference>
<protein>
    <submittedName>
        <fullName evidence="4">Uncharacterized protein</fullName>
    </submittedName>
</protein>
<organism evidence="4 5">
    <name type="scientific">Rhynchospora pubera</name>
    <dbReference type="NCBI Taxonomy" id="906938"/>
    <lineage>
        <taxon>Eukaryota</taxon>
        <taxon>Viridiplantae</taxon>
        <taxon>Streptophyta</taxon>
        <taxon>Embryophyta</taxon>
        <taxon>Tracheophyta</taxon>
        <taxon>Spermatophyta</taxon>
        <taxon>Magnoliopsida</taxon>
        <taxon>Liliopsida</taxon>
        <taxon>Poales</taxon>
        <taxon>Cyperaceae</taxon>
        <taxon>Cyperoideae</taxon>
        <taxon>Rhynchosporeae</taxon>
        <taxon>Rhynchospora</taxon>
    </lineage>
</organism>
<accession>A0AAV8CMZ4</accession>
<feature type="compositionally biased region" description="Low complexity" evidence="1">
    <location>
        <begin position="44"/>
        <end position="65"/>
    </location>
</feature>
<dbReference type="InterPro" id="IPR053023">
    <property type="entry name" value="FLAP_modulator"/>
</dbReference>
<comment type="caution">
    <text evidence="4">The sequence shown here is derived from an EMBL/GenBank/DDBJ whole genome shotgun (WGS) entry which is preliminary data.</text>
</comment>
<keyword evidence="2" id="KW-0472">Membrane</keyword>
<feature type="chain" id="PRO_5043899899" evidence="3">
    <location>
        <begin position="34"/>
        <end position="314"/>
    </location>
</feature>
<dbReference type="PIRSF" id="PIRSF037221">
    <property type="entry name" value="DUF1517"/>
    <property type="match status" value="1"/>
</dbReference>
<reference evidence="4" key="1">
    <citation type="submission" date="2022-08" db="EMBL/GenBank/DDBJ databases">
        <authorList>
            <person name="Marques A."/>
        </authorList>
    </citation>
    <scope>NUCLEOTIDE SEQUENCE</scope>
    <source>
        <strain evidence="4">RhyPub2mFocal</strain>
        <tissue evidence="4">Leaves</tissue>
    </source>
</reference>
<evidence type="ECO:0000313" key="5">
    <source>
        <dbReference type="Proteomes" id="UP001140206"/>
    </source>
</evidence>
<evidence type="ECO:0000256" key="3">
    <source>
        <dbReference type="SAM" id="SignalP"/>
    </source>
</evidence>
<dbReference type="GO" id="GO:0009507">
    <property type="term" value="C:chloroplast"/>
    <property type="evidence" value="ECO:0007669"/>
    <property type="project" value="TreeGrafter"/>
</dbReference>
<feature type="transmembrane region" description="Helical" evidence="2">
    <location>
        <begin position="97"/>
        <end position="119"/>
    </location>
</feature>
<dbReference type="AlphaFoldDB" id="A0AAV8CMZ4"/>
<dbReference type="PANTHER" id="PTHR33975:SF2">
    <property type="entry name" value="MYELIN-ASSOCIATED OLIGODENDROCYTE BASIC PROTEIN"/>
    <property type="match status" value="1"/>
</dbReference>
<dbReference type="Proteomes" id="UP001140206">
    <property type="component" value="Chromosome 5"/>
</dbReference>
<keyword evidence="2" id="KW-0812">Transmembrane</keyword>
<dbReference type="Pfam" id="PF07466">
    <property type="entry name" value="DUF1517"/>
    <property type="match status" value="1"/>
</dbReference>
<keyword evidence="3" id="KW-0732">Signal</keyword>